<dbReference type="InterPro" id="IPR001789">
    <property type="entry name" value="Sig_transdc_resp-reg_receiver"/>
</dbReference>
<dbReference type="InterPro" id="IPR051552">
    <property type="entry name" value="HptR"/>
</dbReference>
<evidence type="ECO:0000259" key="10">
    <source>
        <dbReference type="PROSITE" id="PS50110"/>
    </source>
</evidence>
<evidence type="ECO:0000256" key="6">
    <source>
        <dbReference type="ARBA" id="ARBA00023125"/>
    </source>
</evidence>
<reference evidence="12 13" key="1">
    <citation type="submission" date="2016-10" db="EMBL/GenBank/DDBJ databases">
        <authorList>
            <person name="de Groot N.N."/>
        </authorList>
    </citation>
    <scope>NUCLEOTIDE SEQUENCE [LARGE SCALE GENOMIC DNA]</scope>
    <source>
        <strain evidence="12 13">DSM 17074</strain>
    </source>
</reference>
<dbReference type="AlphaFoldDB" id="A0A1I6SR92"/>
<dbReference type="Proteomes" id="UP000199139">
    <property type="component" value="Unassembled WGS sequence"/>
</dbReference>
<dbReference type="SUPFAM" id="SSF46689">
    <property type="entry name" value="Homeodomain-like"/>
    <property type="match status" value="1"/>
</dbReference>
<dbReference type="Pfam" id="PF00072">
    <property type="entry name" value="Response_reg"/>
    <property type="match status" value="1"/>
</dbReference>
<evidence type="ECO:0000256" key="5">
    <source>
        <dbReference type="ARBA" id="ARBA00023015"/>
    </source>
</evidence>
<organism evidence="12 13">
    <name type="scientific">Halolactibacillus miurensis</name>
    <dbReference type="NCBI Taxonomy" id="306541"/>
    <lineage>
        <taxon>Bacteria</taxon>
        <taxon>Bacillati</taxon>
        <taxon>Bacillota</taxon>
        <taxon>Bacilli</taxon>
        <taxon>Bacillales</taxon>
        <taxon>Bacillaceae</taxon>
        <taxon>Halolactibacillus</taxon>
    </lineage>
</organism>
<dbReference type="Pfam" id="PF12833">
    <property type="entry name" value="HTH_18"/>
    <property type="match status" value="1"/>
</dbReference>
<dbReference type="PANTHER" id="PTHR42713:SF3">
    <property type="entry name" value="TRANSCRIPTIONAL REGULATORY PROTEIN HPTR"/>
    <property type="match status" value="1"/>
</dbReference>
<dbReference type="PROSITE" id="PS01124">
    <property type="entry name" value="HTH_ARAC_FAMILY_2"/>
    <property type="match status" value="1"/>
</dbReference>
<dbReference type="InterPro" id="IPR018060">
    <property type="entry name" value="HTH_AraC"/>
</dbReference>
<evidence type="ECO:0000256" key="4">
    <source>
        <dbReference type="ARBA" id="ARBA00023012"/>
    </source>
</evidence>
<dbReference type="GO" id="GO:0003700">
    <property type="term" value="F:DNA-binding transcription factor activity"/>
    <property type="evidence" value="ECO:0007669"/>
    <property type="project" value="InterPro"/>
</dbReference>
<dbReference type="SMART" id="SM00448">
    <property type="entry name" value="REC"/>
    <property type="match status" value="1"/>
</dbReference>
<evidence type="ECO:0000313" key="14">
    <source>
        <dbReference type="Proteomes" id="UP000321773"/>
    </source>
</evidence>
<name>A0A1I6SR92_9BACI</name>
<proteinExistence type="predicted"/>
<dbReference type="GO" id="GO:0000160">
    <property type="term" value="P:phosphorelay signal transduction system"/>
    <property type="evidence" value="ECO:0007669"/>
    <property type="project" value="UniProtKB-KW"/>
</dbReference>
<dbReference type="PANTHER" id="PTHR42713">
    <property type="entry name" value="HISTIDINE KINASE-RELATED"/>
    <property type="match status" value="1"/>
</dbReference>
<keyword evidence="7" id="KW-0804">Transcription</keyword>
<keyword evidence="6" id="KW-0238">DNA-binding</keyword>
<keyword evidence="5" id="KW-0805">Transcription regulation</keyword>
<dbReference type="PROSITE" id="PS00041">
    <property type="entry name" value="HTH_ARAC_FAMILY_1"/>
    <property type="match status" value="1"/>
</dbReference>
<evidence type="ECO:0000256" key="1">
    <source>
        <dbReference type="ARBA" id="ARBA00004496"/>
    </source>
</evidence>
<keyword evidence="4" id="KW-0902">Two-component regulatory system</keyword>
<gene>
    <name evidence="11" type="ORF">HMI01_11710</name>
    <name evidence="12" type="ORF">SAMN05421668_11037</name>
</gene>
<evidence type="ECO:0000256" key="2">
    <source>
        <dbReference type="ARBA" id="ARBA00022490"/>
    </source>
</evidence>
<evidence type="ECO:0000256" key="3">
    <source>
        <dbReference type="ARBA" id="ARBA00022553"/>
    </source>
</evidence>
<dbReference type="InterPro" id="IPR009057">
    <property type="entry name" value="Homeodomain-like_sf"/>
</dbReference>
<keyword evidence="14" id="KW-1185">Reference proteome</keyword>
<dbReference type="PRINTS" id="PR00032">
    <property type="entry name" value="HTHARAC"/>
</dbReference>
<dbReference type="InterPro" id="IPR011006">
    <property type="entry name" value="CheY-like_superfamily"/>
</dbReference>
<dbReference type="GO" id="GO:0005737">
    <property type="term" value="C:cytoplasm"/>
    <property type="evidence" value="ECO:0007669"/>
    <property type="project" value="UniProtKB-SubCell"/>
</dbReference>
<dbReference type="Gene3D" id="1.10.10.60">
    <property type="entry name" value="Homeodomain-like"/>
    <property type="match status" value="2"/>
</dbReference>
<dbReference type="SUPFAM" id="SSF52172">
    <property type="entry name" value="CheY-like"/>
    <property type="match status" value="1"/>
</dbReference>
<protein>
    <submittedName>
        <fullName evidence="12">Two-component system, response regulator YesN</fullName>
    </submittedName>
</protein>
<evidence type="ECO:0000259" key="9">
    <source>
        <dbReference type="PROSITE" id="PS01124"/>
    </source>
</evidence>
<dbReference type="InterPro" id="IPR020449">
    <property type="entry name" value="Tscrpt_reg_AraC-type_HTH"/>
</dbReference>
<dbReference type="CDD" id="cd17536">
    <property type="entry name" value="REC_YesN-like"/>
    <property type="match status" value="1"/>
</dbReference>
<evidence type="ECO:0000256" key="8">
    <source>
        <dbReference type="PROSITE-ProRule" id="PRU00169"/>
    </source>
</evidence>
<dbReference type="Gene3D" id="3.40.50.2300">
    <property type="match status" value="1"/>
</dbReference>
<reference evidence="11 14" key="2">
    <citation type="submission" date="2019-07" db="EMBL/GenBank/DDBJ databases">
        <title>Whole genome shotgun sequence of Halolactibacillus miurensis NBRC 100873.</title>
        <authorList>
            <person name="Hosoyama A."/>
            <person name="Uohara A."/>
            <person name="Ohji S."/>
            <person name="Ichikawa N."/>
        </authorList>
    </citation>
    <scope>NUCLEOTIDE SEQUENCE [LARGE SCALE GENOMIC DNA]</scope>
    <source>
        <strain evidence="11 14">NBRC 100873</strain>
    </source>
</reference>
<feature type="modified residue" description="4-aspartylphosphate" evidence="8">
    <location>
        <position position="55"/>
    </location>
</feature>
<comment type="subcellular location">
    <subcellularLocation>
        <location evidence="1">Cytoplasm</location>
    </subcellularLocation>
</comment>
<keyword evidence="3 8" id="KW-0597">Phosphoprotein</keyword>
<dbReference type="Proteomes" id="UP000321773">
    <property type="component" value="Unassembled WGS sequence"/>
</dbReference>
<sequence length="337" mass="39218">MYRVMIVDDWEIFLKQLKRKADFEAHGFTVVHEAANGQDAFHYLLEHDVDLIITDIRMPGWDGIDLLKAMREASIHTHVIFLSEYEDFQYAKQAIHYNITDYLVKPVNAHELQRCLTALKQQLDHQAIQQHVVDDEQIAAIIQCITLKQDALAWIQPFLKDLGETTDMERLKVQIDTYLEAVTEGILKRFPWYLRFQLPFTVTIDNKEAIKQVLTDAMETIACPVKRLFYTSAKQPLIEKVCQFALTTDDKVTIKTIADALFVNKNYLADTFKKETGLTLGDYLIQVKIYRAKVLLLTTKEKLYEISDRLGYRNPDYFSRVFKKETGLTPLQFRDKA</sequence>
<keyword evidence="2" id="KW-0963">Cytoplasm</keyword>
<dbReference type="SMART" id="SM00342">
    <property type="entry name" value="HTH_ARAC"/>
    <property type="match status" value="1"/>
</dbReference>
<dbReference type="GO" id="GO:0043565">
    <property type="term" value="F:sequence-specific DNA binding"/>
    <property type="evidence" value="ECO:0007669"/>
    <property type="project" value="InterPro"/>
</dbReference>
<dbReference type="RefSeq" id="WP_177220679.1">
    <property type="nucleotide sequence ID" value="NZ_BJWJ01000009.1"/>
</dbReference>
<feature type="domain" description="HTH araC/xylS-type" evidence="9">
    <location>
        <begin position="239"/>
        <end position="336"/>
    </location>
</feature>
<feature type="domain" description="Response regulatory" evidence="10">
    <location>
        <begin position="3"/>
        <end position="120"/>
    </location>
</feature>
<evidence type="ECO:0000313" key="12">
    <source>
        <dbReference type="EMBL" id="SFS79491.1"/>
    </source>
</evidence>
<evidence type="ECO:0000256" key="7">
    <source>
        <dbReference type="ARBA" id="ARBA00023163"/>
    </source>
</evidence>
<evidence type="ECO:0000313" key="11">
    <source>
        <dbReference type="EMBL" id="GEM04183.1"/>
    </source>
</evidence>
<dbReference type="STRING" id="306541.SAMN05421668_11037"/>
<accession>A0A1I6SR92</accession>
<evidence type="ECO:0000313" key="13">
    <source>
        <dbReference type="Proteomes" id="UP000199139"/>
    </source>
</evidence>
<dbReference type="EMBL" id="BJWJ01000009">
    <property type="protein sequence ID" value="GEM04183.1"/>
    <property type="molecule type" value="Genomic_DNA"/>
</dbReference>
<dbReference type="PROSITE" id="PS50110">
    <property type="entry name" value="RESPONSE_REGULATORY"/>
    <property type="match status" value="1"/>
</dbReference>
<dbReference type="InterPro" id="IPR018062">
    <property type="entry name" value="HTH_AraC-typ_CS"/>
</dbReference>
<dbReference type="EMBL" id="FPAI01000010">
    <property type="protein sequence ID" value="SFS79491.1"/>
    <property type="molecule type" value="Genomic_DNA"/>
</dbReference>